<dbReference type="PANTHER" id="PTHR37162:SF1">
    <property type="entry name" value="BED-TYPE DOMAIN-CONTAINING PROTEIN"/>
    <property type="match status" value="1"/>
</dbReference>
<evidence type="ECO:0008006" key="3">
    <source>
        <dbReference type="Google" id="ProtNLM"/>
    </source>
</evidence>
<keyword evidence="2" id="KW-1185">Reference proteome</keyword>
<protein>
    <recommendedName>
        <fullName evidence="3">DUF4371 domain-containing protein</fullName>
    </recommendedName>
</protein>
<evidence type="ECO:0000313" key="1">
    <source>
        <dbReference type="EMBL" id="CAH1109909.1"/>
    </source>
</evidence>
<name>A0A9P0GBW2_9CUCU</name>
<dbReference type="PANTHER" id="PTHR37162">
    <property type="entry name" value="HAT FAMILY DIMERISATION DOMAINCONTAINING PROTEIN-RELATED"/>
    <property type="match status" value="1"/>
</dbReference>
<evidence type="ECO:0000313" key="2">
    <source>
        <dbReference type="Proteomes" id="UP001153636"/>
    </source>
</evidence>
<organism evidence="1 2">
    <name type="scientific">Psylliodes chrysocephalus</name>
    <dbReference type="NCBI Taxonomy" id="3402493"/>
    <lineage>
        <taxon>Eukaryota</taxon>
        <taxon>Metazoa</taxon>
        <taxon>Ecdysozoa</taxon>
        <taxon>Arthropoda</taxon>
        <taxon>Hexapoda</taxon>
        <taxon>Insecta</taxon>
        <taxon>Pterygota</taxon>
        <taxon>Neoptera</taxon>
        <taxon>Endopterygota</taxon>
        <taxon>Coleoptera</taxon>
        <taxon>Polyphaga</taxon>
        <taxon>Cucujiformia</taxon>
        <taxon>Chrysomeloidea</taxon>
        <taxon>Chrysomelidae</taxon>
        <taxon>Galerucinae</taxon>
        <taxon>Alticini</taxon>
        <taxon>Psylliodes</taxon>
    </lineage>
</organism>
<sequence>MKHKERNMYQIGQKTTNINKAFIAEHNLLYRVAEHLPSLISKICTDSEIAKNIQCGRTKTTAIVKNVIGQSGSNTIYAILRSSKFSVIIDESTDISTKKHLVIVARYFYENKIHDTFLTLIEMKSSRTADIYKEIVNFNGFRFYKTLLPLFNNLNKEMQSSEPKLYILHSRLCNLYKTILDYFVKKIF</sequence>
<dbReference type="Proteomes" id="UP001153636">
    <property type="component" value="Chromosome 4"/>
</dbReference>
<dbReference type="EMBL" id="OV651816">
    <property type="protein sequence ID" value="CAH1109909.1"/>
    <property type="molecule type" value="Genomic_DNA"/>
</dbReference>
<proteinExistence type="predicted"/>
<accession>A0A9P0GBW2</accession>
<dbReference type="OrthoDB" id="6772367at2759"/>
<gene>
    <name evidence="1" type="ORF">PSYICH_LOCUS10154</name>
</gene>
<dbReference type="AlphaFoldDB" id="A0A9P0GBW2"/>
<reference evidence="1" key="1">
    <citation type="submission" date="2022-01" db="EMBL/GenBank/DDBJ databases">
        <authorList>
            <person name="King R."/>
        </authorList>
    </citation>
    <scope>NUCLEOTIDE SEQUENCE</scope>
</reference>